<evidence type="ECO:0000256" key="9">
    <source>
        <dbReference type="ARBA" id="ARBA00022827"/>
    </source>
</evidence>
<dbReference type="AlphaFoldDB" id="A0A235BRH7"/>
<keyword evidence="11" id="KW-0511">Multifunctional enzyme</keyword>
<dbReference type="UniPathway" id="UPA00276">
    <property type="reaction ID" value="UER00406"/>
</dbReference>
<evidence type="ECO:0000256" key="14">
    <source>
        <dbReference type="PIRNR" id="PIRNR004491"/>
    </source>
</evidence>
<dbReference type="PANTHER" id="PTHR22749:SF6">
    <property type="entry name" value="RIBOFLAVIN KINASE"/>
    <property type="match status" value="1"/>
</dbReference>
<dbReference type="Gene3D" id="2.40.30.30">
    <property type="entry name" value="Riboflavin kinase-like"/>
    <property type="match status" value="1"/>
</dbReference>
<accession>A0A235BRH7</accession>
<reference evidence="16 17" key="1">
    <citation type="submission" date="2017-07" db="EMBL/GenBank/DDBJ databases">
        <title>Recovery of genomes from metagenomes via a dereplication, aggregation, and scoring strategy.</title>
        <authorList>
            <person name="Sieber C.M."/>
            <person name="Probst A.J."/>
            <person name="Sharrar A."/>
            <person name="Thomas B.C."/>
            <person name="Hess M."/>
            <person name="Tringe S.G."/>
            <person name="Banfield J.F."/>
        </authorList>
    </citation>
    <scope>NUCLEOTIDE SEQUENCE [LARGE SCALE GENOMIC DNA]</scope>
    <source>
        <strain evidence="16">JGI_Cruoil_03_44_89</strain>
    </source>
</reference>
<keyword evidence="7 14" id="KW-0547">Nucleotide-binding</keyword>
<comment type="catalytic activity">
    <reaction evidence="13 14">
        <text>FMN + ATP + H(+) = FAD + diphosphate</text>
        <dbReference type="Rhea" id="RHEA:17237"/>
        <dbReference type="ChEBI" id="CHEBI:15378"/>
        <dbReference type="ChEBI" id="CHEBI:30616"/>
        <dbReference type="ChEBI" id="CHEBI:33019"/>
        <dbReference type="ChEBI" id="CHEBI:57692"/>
        <dbReference type="ChEBI" id="CHEBI:58210"/>
        <dbReference type="EC" id="2.7.7.2"/>
    </reaction>
</comment>
<dbReference type="CDD" id="cd02064">
    <property type="entry name" value="FAD_synthetase_N"/>
    <property type="match status" value="1"/>
</dbReference>
<proteinExistence type="inferred from homology"/>
<organism evidence="16 17">
    <name type="scientific">candidate division WOR-3 bacterium JGI_Cruoil_03_44_89</name>
    <dbReference type="NCBI Taxonomy" id="1973748"/>
    <lineage>
        <taxon>Bacteria</taxon>
        <taxon>Bacteria division WOR-3</taxon>
    </lineage>
</organism>
<dbReference type="GO" id="GO:0008531">
    <property type="term" value="F:riboflavin kinase activity"/>
    <property type="evidence" value="ECO:0007669"/>
    <property type="project" value="UniProtKB-UniRule"/>
</dbReference>
<evidence type="ECO:0000256" key="10">
    <source>
        <dbReference type="ARBA" id="ARBA00022840"/>
    </source>
</evidence>
<dbReference type="GO" id="GO:0009231">
    <property type="term" value="P:riboflavin biosynthetic process"/>
    <property type="evidence" value="ECO:0007669"/>
    <property type="project" value="InterPro"/>
</dbReference>
<dbReference type="EMBL" id="NOZQ01000143">
    <property type="protein sequence ID" value="OYD15090.1"/>
    <property type="molecule type" value="Genomic_DNA"/>
</dbReference>
<evidence type="ECO:0000256" key="13">
    <source>
        <dbReference type="ARBA" id="ARBA00049494"/>
    </source>
</evidence>
<keyword evidence="4 14" id="KW-0288">FMN</keyword>
<evidence type="ECO:0000256" key="5">
    <source>
        <dbReference type="ARBA" id="ARBA00022679"/>
    </source>
</evidence>
<dbReference type="InterPro" id="IPR002606">
    <property type="entry name" value="Riboflavin_kinase_bac"/>
</dbReference>
<name>A0A235BRH7_UNCW3</name>
<evidence type="ECO:0000256" key="1">
    <source>
        <dbReference type="ARBA" id="ARBA00004726"/>
    </source>
</evidence>
<evidence type="ECO:0000256" key="11">
    <source>
        <dbReference type="ARBA" id="ARBA00023268"/>
    </source>
</evidence>
<feature type="domain" description="Riboflavin kinase" evidence="15">
    <location>
        <begin position="175"/>
        <end position="303"/>
    </location>
</feature>
<evidence type="ECO:0000313" key="16">
    <source>
        <dbReference type="EMBL" id="OYD15090.1"/>
    </source>
</evidence>
<dbReference type="PIRSF" id="PIRSF004491">
    <property type="entry name" value="FAD_Synth"/>
    <property type="match status" value="1"/>
</dbReference>
<dbReference type="InterPro" id="IPR015864">
    <property type="entry name" value="FAD_synthase"/>
</dbReference>
<dbReference type="Proteomes" id="UP000215215">
    <property type="component" value="Unassembled WGS sequence"/>
</dbReference>
<dbReference type="Gene3D" id="3.40.50.620">
    <property type="entry name" value="HUPs"/>
    <property type="match status" value="1"/>
</dbReference>
<keyword evidence="8 14" id="KW-0418">Kinase</keyword>
<dbReference type="GO" id="GO:0009398">
    <property type="term" value="P:FMN biosynthetic process"/>
    <property type="evidence" value="ECO:0007669"/>
    <property type="project" value="UniProtKB-UniRule"/>
</dbReference>
<dbReference type="InterPro" id="IPR015865">
    <property type="entry name" value="Riboflavin_kinase_bac/euk"/>
</dbReference>
<dbReference type="GO" id="GO:0006747">
    <property type="term" value="P:FAD biosynthetic process"/>
    <property type="evidence" value="ECO:0007669"/>
    <property type="project" value="UniProtKB-UniRule"/>
</dbReference>
<dbReference type="NCBIfam" id="NF004162">
    <property type="entry name" value="PRK05627.1-5"/>
    <property type="match status" value="1"/>
</dbReference>
<keyword evidence="6 14" id="KW-0548">Nucleotidyltransferase</keyword>
<dbReference type="GO" id="GO:0003919">
    <property type="term" value="F:FMN adenylyltransferase activity"/>
    <property type="evidence" value="ECO:0007669"/>
    <property type="project" value="UniProtKB-UniRule"/>
</dbReference>
<comment type="pathway">
    <text evidence="2 14">Cofactor biosynthesis; FMN biosynthesis; FMN from riboflavin (ATP route): step 1/1.</text>
</comment>
<dbReference type="Pfam" id="PF06574">
    <property type="entry name" value="FAD_syn"/>
    <property type="match status" value="1"/>
</dbReference>
<dbReference type="InterPro" id="IPR023468">
    <property type="entry name" value="Riboflavin_kinase"/>
</dbReference>
<evidence type="ECO:0000256" key="3">
    <source>
        <dbReference type="ARBA" id="ARBA00022630"/>
    </source>
</evidence>
<evidence type="ECO:0000256" key="4">
    <source>
        <dbReference type="ARBA" id="ARBA00022643"/>
    </source>
</evidence>
<dbReference type="EC" id="2.7.7.2" evidence="14"/>
<evidence type="ECO:0000313" key="17">
    <source>
        <dbReference type="Proteomes" id="UP000215215"/>
    </source>
</evidence>
<dbReference type="EC" id="2.7.1.26" evidence="14"/>
<dbReference type="UniPathway" id="UPA00277">
    <property type="reaction ID" value="UER00407"/>
</dbReference>
<keyword evidence="10 14" id="KW-0067">ATP-binding</keyword>
<sequence>MQVFTNIQETKGLCVNAITWASFDGVHRGHWKILAAMRNRGSHLIITFEPHPQVVLSRRPFCCLCTLDKKIKLMRDLNMENLLILPFNMTLAQFGPEDFIDYILSYIKAKEVIVGANHRFGQGQKGSPKTLATIGEKRGIKLTVLPLTTIDGARISSSRIRKNIKLGTVCIANRLLGRRYSVKGRVIKGSGRGKEIGRPTANLDIPKQKCIPMDGVYVGRVRLGKKKYDCLISIGQRPTFKDESAGANSVFEVHILDFNREITGRLVEVYFVHFLRRHIMFNSIDKLQKAIDKDEKIARRTLKDRFIL</sequence>
<keyword evidence="3 14" id="KW-0285">Flavoprotein</keyword>
<comment type="similarity">
    <text evidence="14">Belongs to the ribF family.</text>
</comment>
<comment type="catalytic activity">
    <reaction evidence="12 14">
        <text>riboflavin + ATP = FMN + ADP + H(+)</text>
        <dbReference type="Rhea" id="RHEA:14357"/>
        <dbReference type="ChEBI" id="CHEBI:15378"/>
        <dbReference type="ChEBI" id="CHEBI:30616"/>
        <dbReference type="ChEBI" id="CHEBI:57986"/>
        <dbReference type="ChEBI" id="CHEBI:58210"/>
        <dbReference type="ChEBI" id="CHEBI:456216"/>
        <dbReference type="EC" id="2.7.1.26"/>
    </reaction>
</comment>
<dbReference type="GO" id="GO:0005524">
    <property type="term" value="F:ATP binding"/>
    <property type="evidence" value="ECO:0007669"/>
    <property type="project" value="UniProtKB-UniRule"/>
</dbReference>
<protein>
    <recommendedName>
        <fullName evidence="14">Riboflavin biosynthesis protein</fullName>
    </recommendedName>
    <domain>
        <recommendedName>
            <fullName evidence="14">Riboflavin kinase</fullName>
            <ecNumber evidence="14">2.7.1.26</ecNumber>
        </recommendedName>
        <alternativeName>
            <fullName evidence="14">Flavokinase</fullName>
        </alternativeName>
    </domain>
    <domain>
        <recommendedName>
            <fullName evidence="14">FMN adenylyltransferase</fullName>
            <ecNumber evidence="14">2.7.7.2</ecNumber>
        </recommendedName>
        <alternativeName>
            <fullName evidence="14">FAD pyrophosphorylase</fullName>
        </alternativeName>
        <alternativeName>
            <fullName evidence="14">FAD synthase</fullName>
        </alternativeName>
    </domain>
</protein>
<dbReference type="InterPro" id="IPR023465">
    <property type="entry name" value="Riboflavin_kinase_dom_sf"/>
</dbReference>
<dbReference type="SMART" id="SM00904">
    <property type="entry name" value="Flavokinase"/>
    <property type="match status" value="1"/>
</dbReference>
<dbReference type="PANTHER" id="PTHR22749">
    <property type="entry name" value="RIBOFLAVIN KINASE/FMN ADENYLYLTRANSFERASE"/>
    <property type="match status" value="1"/>
</dbReference>
<evidence type="ECO:0000256" key="7">
    <source>
        <dbReference type="ARBA" id="ARBA00022741"/>
    </source>
</evidence>
<evidence type="ECO:0000256" key="8">
    <source>
        <dbReference type="ARBA" id="ARBA00022777"/>
    </source>
</evidence>
<dbReference type="Pfam" id="PF01687">
    <property type="entry name" value="Flavokinase"/>
    <property type="match status" value="1"/>
</dbReference>
<evidence type="ECO:0000256" key="6">
    <source>
        <dbReference type="ARBA" id="ARBA00022695"/>
    </source>
</evidence>
<evidence type="ECO:0000259" key="15">
    <source>
        <dbReference type="SMART" id="SM00904"/>
    </source>
</evidence>
<evidence type="ECO:0000256" key="12">
    <source>
        <dbReference type="ARBA" id="ARBA00047880"/>
    </source>
</evidence>
<dbReference type="SUPFAM" id="SSF82114">
    <property type="entry name" value="Riboflavin kinase-like"/>
    <property type="match status" value="1"/>
</dbReference>
<gene>
    <name evidence="16" type="primary">ribF</name>
    <name evidence="16" type="ORF">CH333_06550</name>
</gene>
<keyword evidence="5 14" id="KW-0808">Transferase</keyword>
<dbReference type="InterPro" id="IPR014729">
    <property type="entry name" value="Rossmann-like_a/b/a_fold"/>
</dbReference>
<dbReference type="SUPFAM" id="SSF52374">
    <property type="entry name" value="Nucleotidylyl transferase"/>
    <property type="match status" value="1"/>
</dbReference>
<keyword evidence="9 14" id="KW-0274">FAD</keyword>
<dbReference type="NCBIfam" id="TIGR00083">
    <property type="entry name" value="ribF"/>
    <property type="match status" value="1"/>
</dbReference>
<evidence type="ECO:0000256" key="2">
    <source>
        <dbReference type="ARBA" id="ARBA00005201"/>
    </source>
</evidence>
<comment type="pathway">
    <text evidence="1 14">Cofactor biosynthesis; FAD biosynthesis; FAD from FMN: step 1/1.</text>
</comment>
<comment type="caution">
    <text evidence="16">The sequence shown here is derived from an EMBL/GenBank/DDBJ whole genome shotgun (WGS) entry which is preliminary data.</text>
</comment>